<comment type="caution">
    <text evidence="1">The sequence shown here is derived from an EMBL/GenBank/DDBJ whole genome shotgun (WGS) entry which is preliminary data.</text>
</comment>
<evidence type="ECO:0000313" key="2">
    <source>
        <dbReference type="Proteomes" id="UP001589693"/>
    </source>
</evidence>
<dbReference type="EMBL" id="JBHLZU010000023">
    <property type="protein sequence ID" value="MFB9907673.1"/>
    <property type="molecule type" value="Genomic_DNA"/>
</dbReference>
<accession>A0ABV6A3D8</accession>
<dbReference type="RefSeq" id="WP_377858253.1">
    <property type="nucleotide sequence ID" value="NZ_JBHLZU010000023.1"/>
</dbReference>
<proteinExistence type="predicted"/>
<sequence>MAVGTAQKLAKALASAKPGAVRPSTVDDVAVHFRTSSSDNAFQR</sequence>
<name>A0ABV6A3D8_9PSEU</name>
<evidence type="ECO:0008006" key="3">
    <source>
        <dbReference type="Google" id="ProtNLM"/>
    </source>
</evidence>
<reference evidence="1 2" key="1">
    <citation type="submission" date="2024-09" db="EMBL/GenBank/DDBJ databases">
        <authorList>
            <person name="Sun Q."/>
            <person name="Mori K."/>
        </authorList>
    </citation>
    <scope>NUCLEOTIDE SEQUENCE [LARGE SCALE GENOMIC DNA]</scope>
    <source>
        <strain evidence="1 2">TBRC 7907</strain>
    </source>
</reference>
<gene>
    <name evidence="1" type="ORF">ACFFQA_27375</name>
</gene>
<keyword evidence="2" id="KW-1185">Reference proteome</keyword>
<organism evidence="1 2">
    <name type="scientific">Allokutzneria oryzae</name>
    <dbReference type="NCBI Taxonomy" id="1378989"/>
    <lineage>
        <taxon>Bacteria</taxon>
        <taxon>Bacillati</taxon>
        <taxon>Actinomycetota</taxon>
        <taxon>Actinomycetes</taxon>
        <taxon>Pseudonocardiales</taxon>
        <taxon>Pseudonocardiaceae</taxon>
        <taxon>Allokutzneria</taxon>
    </lineage>
</organism>
<evidence type="ECO:0000313" key="1">
    <source>
        <dbReference type="EMBL" id="MFB9907673.1"/>
    </source>
</evidence>
<protein>
    <recommendedName>
        <fullName evidence="3">FXSXX-COOH protein</fullName>
    </recommendedName>
</protein>
<dbReference type="Proteomes" id="UP001589693">
    <property type="component" value="Unassembled WGS sequence"/>
</dbReference>